<dbReference type="GO" id="GO:0006364">
    <property type="term" value="P:rRNA processing"/>
    <property type="evidence" value="ECO:0007669"/>
    <property type="project" value="UniProtKB-KW"/>
</dbReference>
<comment type="similarity">
    <text evidence="1">Belongs to the TSR2 family.</text>
</comment>
<keyword evidence="2" id="KW-0698">rRNA processing</keyword>
<dbReference type="AlphaFoldDB" id="A0AAD8Y481"/>
<name>A0AAD8Y481_9STRA</name>
<evidence type="ECO:0000256" key="1">
    <source>
        <dbReference type="ARBA" id="ARBA00006524"/>
    </source>
</evidence>
<feature type="compositionally biased region" description="Polar residues" evidence="3">
    <location>
        <begin position="166"/>
        <end position="176"/>
    </location>
</feature>
<evidence type="ECO:0000256" key="2">
    <source>
        <dbReference type="ARBA" id="ARBA00022552"/>
    </source>
</evidence>
<feature type="compositionally biased region" description="Low complexity" evidence="3">
    <location>
        <begin position="178"/>
        <end position="189"/>
    </location>
</feature>
<dbReference type="EMBL" id="JATAAI010000020">
    <property type="protein sequence ID" value="KAK1738769.1"/>
    <property type="molecule type" value="Genomic_DNA"/>
</dbReference>
<evidence type="ECO:0000313" key="4">
    <source>
        <dbReference type="EMBL" id="KAK1738769.1"/>
    </source>
</evidence>
<reference evidence="4" key="1">
    <citation type="submission" date="2023-06" db="EMBL/GenBank/DDBJ databases">
        <title>Survivors Of The Sea: Transcriptome response of Skeletonema marinoi to long-term dormancy.</title>
        <authorList>
            <person name="Pinder M.I.M."/>
            <person name="Kourtchenko O."/>
            <person name="Robertson E.K."/>
            <person name="Larsson T."/>
            <person name="Maumus F."/>
            <person name="Osuna-Cruz C.M."/>
            <person name="Vancaester E."/>
            <person name="Stenow R."/>
            <person name="Vandepoele K."/>
            <person name="Ploug H."/>
            <person name="Bruchert V."/>
            <person name="Godhe A."/>
            <person name="Topel M."/>
        </authorList>
    </citation>
    <scope>NUCLEOTIDE SEQUENCE</scope>
    <source>
        <strain evidence="4">R05AC</strain>
    </source>
</reference>
<organism evidence="4 5">
    <name type="scientific">Skeletonema marinoi</name>
    <dbReference type="NCBI Taxonomy" id="267567"/>
    <lineage>
        <taxon>Eukaryota</taxon>
        <taxon>Sar</taxon>
        <taxon>Stramenopiles</taxon>
        <taxon>Ochrophyta</taxon>
        <taxon>Bacillariophyta</taxon>
        <taxon>Coscinodiscophyceae</taxon>
        <taxon>Thalassiosirophycidae</taxon>
        <taxon>Thalassiosirales</taxon>
        <taxon>Skeletonemataceae</taxon>
        <taxon>Skeletonema</taxon>
        <taxon>Skeletonema marinoi-dohrnii complex</taxon>
    </lineage>
</organism>
<protein>
    <submittedName>
        <fullName evidence="4">Pre-rRNA-processing protein TSR2</fullName>
    </submittedName>
</protein>
<dbReference type="InterPro" id="IPR019398">
    <property type="entry name" value="Pre-rRNA_process_TSR2"/>
</dbReference>
<comment type="caution">
    <text evidence="4">The sequence shown here is derived from an EMBL/GenBank/DDBJ whole genome shotgun (WGS) entry which is preliminary data.</text>
</comment>
<proteinExistence type="inferred from homology"/>
<sequence length="243" mass="26471">MSAEDNNNPYTSFQAGVTATLRTWSALKTAVDQTWGGTESATKAEDLRRTIFSYFDGQSPNPKMTLYELEDNLGAYMEEEFGVVLEDESEREVADLIWRMYECCAKGDCALANQVVMDAIQAEELLKKSEVKSVIKNGDDDDDDDDDAMNDSSEEQEIGGDDNDDAMNSSSTTPKNEATAAAATAPTSALEYSQGYLFGGPPKPKKELPPPRQLGEAAPETPMPVIDDDGFAPVVTKKKGARR</sequence>
<dbReference type="Pfam" id="PF10273">
    <property type="entry name" value="WGG"/>
    <property type="match status" value="1"/>
</dbReference>
<evidence type="ECO:0000256" key="3">
    <source>
        <dbReference type="SAM" id="MobiDB-lite"/>
    </source>
</evidence>
<evidence type="ECO:0000313" key="5">
    <source>
        <dbReference type="Proteomes" id="UP001224775"/>
    </source>
</evidence>
<gene>
    <name evidence="4" type="ORF">QTG54_010799</name>
</gene>
<dbReference type="PANTHER" id="PTHR21250">
    <property type="entry name" value="PRE-RRNA-PROCESSING PROTEIN TSR2 HOMOLOG"/>
    <property type="match status" value="1"/>
</dbReference>
<accession>A0AAD8Y481</accession>
<feature type="region of interest" description="Disordered" evidence="3">
    <location>
        <begin position="135"/>
        <end position="243"/>
    </location>
</feature>
<dbReference type="Proteomes" id="UP001224775">
    <property type="component" value="Unassembled WGS sequence"/>
</dbReference>
<feature type="compositionally biased region" description="Acidic residues" evidence="3">
    <location>
        <begin position="139"/>
        <end position="165"/>
    </location>
</feature>
<keyword evidence="5" id="KW-1185">Reference proteome</keyword>